<dbReference type="Proteomes" id="UP001139344">
    <property type="component" value="Unassembled WGS sequence"/>
</dbReference>
<dbReference type="InterPro" id="IPR002509">
    <property type="entry name" value="NODB_dom"/>
</dbReference>
<evidence type="ECO:0000256" key="2">
    <source>
        <dbReference type="ARBA" id="ARBA00022801"/>
    </source>
</evidence>
<organism evidence="4 5">
    <name type="scientific">Christiangramia crocea</name>
    <dbReference type="NCBI Taxonomy" id="2904124"/>
    <lineage>
        <taxon>Bacteria</taxon>
        <taxon>Pseudomonadati</taxon>
        <taxon>Bacteroidota</taxon>
        <taxon>Flavobacteriia</taxon>
        <taxon>Flavobacteriales</taxon>
        <taxon>Flavobacteriaceae</taxon>
        <taxon>Christiangramia</taxon>
    </lineage>
</organism>
<protein>
    <submittedName>
        <fullName evidence="4">Polysaccharide deacetylase family protein</fullName>
    </submittedName>
</protein>
<proteinExistence type="predicted"/>
<dbReference type="InterPro" id="IPR011330">
    <property type="entry name" value="Glyco_hydro/deAcase_b/a-brl"/>
</dbReference>
<dbReference type="PROSITE" id="PS51677">
    <property type="entry name" value="NODB"/>
    <property type="match status" value="1"/>
</dbReference>
<dbReference type="PANTHER" id="PTHR10587">
    <property type="entry name" value="GLYCOSYL TRANSFERASE-RELATED"/>
    <property type="match status" value="1"/>
</dbReference>
<dbReference type="RefSeq" id="WP_240097956.1">
    <property type="nucleotide sequence ID" value="NZ_JAJSON010000018.1"/>
</dbReference>
<keyword evidence="2" id="KW-0378">Hydrolase</keyword>
<feature type="domain" description="NodB homology" evidence="3">
    <location>
        <begin position="27"/>
        <end position="219"/>
    </location>
</feature>
<dbReference type="Pfam" id="PF01522">
    <property type="entry name" value="Polysacc_deac_1"/>
    <property type="match status" value="1"/>
</dbReference>
<evidence type="ECO:0000259" key="3">
    <source>
        <dbReference type="PROSITE" id="PS51677"/>
    </source>
</evidence>
<accession>A0A9X1UYD8</accession>
<dbReference type="GO" id="GO:0005975">
    <property type="term" value="P:carbohydrate metabolic process"/>
    <property type="evidence" value="ECO:0007669"/>
    <property type="project" value="InterPro"/>
</dbReference>
<dbReference type="GO" id="GO:0016810">
    <property type="term" value="F:hydrolase activity, acting on carbon-nitrogen (but not peptide) bonds"/>
    <property type="evidence" value="ECO:0007669"/>
    <property type="project" value="InterPro"/>
</dbReference>
<evidence type="ECO:0000313" key="5">
    <source>
        <dbReference type="Proteomes" id="UP001139344"/>
    </source>
</evidence>
<dbReference type="Gene3D" id="3.20.20.370">
    <property type="entry name" value="Glycoside hydrolase/deacetylase"/>
    <property type="match status" value="1"/>
</dbReference>
<keyword evidence="5" id="KW-1185">Reference proteome</keyword>
<dbReference type="PANTHER" id="PTHR10587:SF133">
    <property type="entry name" value="CHITIN DEACETYLASE 1-RELATED"/>
    <property type="match status" value="1"/>
</dbReference>
<dbReference type="CDD" id="cd10917">
    <property type="entry name" value="CE4_NodB_like_6s_7s"/>
    <property type="match status" value="1"/>
</dbReference>
<keyword evidence="1" id="KW-0479">Metal-binding</keyword>
<evidence type="ECO:0000256" key="1">
    <source>
        <dbReference type="ARBA" id="ARBA00022723"/>
    </source>
</evidence>
<evidence type="ECO:0000313" key="4">
    <source>
        <dbReference type="EMBL" id="MCG9971578.1"/>
    </source>
</evidence>
<dbReference type="SUPFAM" id="SSF88713">
    <property type="entry name" value="Glycoside hydrolase/deacetylase"/>
    <property type="match status" value="1"/>
</dbReference>
<reference evidence="4" key="1">
    <citation type="submission" date="2021-12" db="EMBL/GenBank/DDBJ databases">
        <title>Description of Gramella crocea sp. nov., a new bacterium isolated from activated sludge.</title>
        <authorList>
            <person name="Zhang X."/>
        </authorList>
    </citation>
    <scope>NUCLEOTIDE SEQUENCE</scope>
    <source>
        <strain evidence="4">YB25</strain>
    </source>
</reference>
<sequence length="225" mass="25993">MKFFLPKYPALLKWLYPQRISRINKANSIYLTFDDGPVPEVTPWVLDELKKFNARATFFCIGENIAKHPDIFKRIILEGHTIGNHTHNHLDGWKTSAPGYMENIKLAEERISSLQSGSKHPEKEKRIESSPFFRPPYGKIKNSQARMVRNAGYKIVMWDVISGDYNQNFSAEKCYKNVTENAVPGSTIVLHDSIKAFGNLRVFLPRILDYYKEKGIEFRSLKDIP</sequence>
<dbReference type="GO" id="GO:0046872">
    <property type="term" value="F:metal ion binding"/>
    <property type="evidence" value="ECO:0007669"/>
    <property type="project" value="UniProtKB-KW"/>
</dbReference>
<name>A0A9X1UYD8_9FLAO</name>
<comment type="caution">
    <text evidence="4">The sequence shown here is derived from an EMBL/GenBank/DDBJ whole genome shotgun (WGS) entry which is preliminary data.</text>
</comment>
<dbReference type="InterPro" id="IPR050248">
    <property type="entry name" value="Polysacc_deacetylase_ArnD"/>
</dbReference>
<dbReference type="GO" id="GO:0016020">
    <property type="term" value="C:membrane"/>
    <property type="evidence" value="ECO:0007669"/>
    <property type="project" value="TreeGrafter"/>
</dbReference>
<gene>
    <name evidence="4" type="ORF">LU635_08020</name>
</gene>
<dbReference type="EMBL" id="JAJSON010000018">
    <property type="protein sequence ID" value="MCG9971578.1"/>
    <property type="molecule type" value="Genomic_DNA"/>
</dbReference>
<dbReference type="AlphaFoldDB" id="A0A9X1UYD8"/>